<dbReference type="GO" id="GO:0006635">
    <property type="term" value="P:fatty acid beta-oxidation"/>
    <property type="evidence" value="ECO:0000318"/>
    <property type="project" value="GO_Central"/>
</dbReference>
<keyword evidence="7" id="KW-0443">Lipid metabolism</keyword>
<dbReference type="InterPro" id="IPR003033">
    <property type="entry name" value="SCP2_sterol-bd_dom"/>
</dbReference>
<dbReference type="GO" id="GO:0005777">
    <property type="term" value="C:peroxisome"/>
    <property type="evidence" value="ECO:0000318"/>
    <property type="project" value="GO_Central"/>
</dbReference>
<dbReference type="CDD" id="cd05353">
    <property type="entry name" value="hydroxyacyl-CoA-like_DH_SDR_c-like"/>
    <property type="match status" value="1"/>
</dbReference>
<dbReference type="PANTHER" id="PTHR45024:SF2">
    <property type="entry name" value="SCP2 DOMAIN-CONTAINING PROTEIN"/>
    <property type="match status" value="1"/>
</dbReference>
<evidence type="ECO:0000256" key="7">
    <source>
        <dbReference type="ARBA" id="ARBA00023098"/>
    </source>
</evidence>
<dbReference type="Gene3D" id="3.30.1050.10">
    <property type="entry name" value="SCP2 sterol-binding domain"/>
    <property type="match status" value="1"/>
</dbReference>
<evidence type="ECO:0000256" key="1">
    <source>
        <dbReference type="ARBA" id="ARBA00004275"/>
    </source>
</evidence>
<dbReference type="FunCoup" id="F0ZRR3">
    <property type="interactions" value="56"/>
</dbReference>
<dbReference type="EMBL" id="GL871145">
    <property type="protein sequence ID" value="EGC33352.1"/>
    <property type="molecule type" value="Genomic_DNA"/>
</dbReference>
<evidence type="ECO:0000313" key="11">
    <source>
        <dbReference type="EMBL" id="EGC33352.1"/>
    </source>
</evidence>
<dbReference type="InParanoid" id="F0ZRR3"/>
<dbReference type="PRINTS" id="PR00081">
    <property type="entry name" value="GDHRDH"/>
</dbReference>
<dbReference type="InterPro" id="IPR036291">
    <property type="entry name" value="NAD(P)-bd_dom_sf"/>
</dbReference>
<proteinExistence type="inferred from homology"/>
<dbReference type="Pfam" id="PF02036">
    <property type="entry name" value="SCP2"/>
    <property type="match status" value="1"/>
</dbReference>
<dbReference type="FunFam" id="3.40.50.720:FF:000185">
    <property type="entry name" value="peroxisomal multifunctional enzyme type 2"/>
    <property type="match status" value="1"/>
</dbReference>
<dbReference type="GO" id="GO:0140582">
    <property type="term" value="P:adenylate cyclase-activating G protein-coupled cAMP receptor signaling pathway"/>
    <property type="evidence" value="ECO:0007669"/>
    <property type="project" value="EnsemblProtists"/>
</dbReference>
<dbReference type="STRING" id="5786.F0ZRR3"/>
<evidence type="ECO:0000256" key="2">
    <source>
        <dbReference type="ARBA" id="ARBA00005005"/>
    </source>
</evidence>
<dbReference type="InterPro" id="IPR002347">
    <property type="entry name" value="SDR_fam"/>
</dbReference>
<keyword evidence="8" id="KW-0576">Peroxisome</keyword>
<dbReference type="SUPFAM" id="SSF51735">
    <property type="entry name" value="NAD(P)-binding Rossmann-fold domains"/>
    <property type="match status" value="1"/>
</dbReference>
<dbReference type="InterPro" id="IPR057326">
    <property type="entry name" value="KR_dom"/>
</dbReference>
<dbReference type="KEGG" id="dpp:DICPUDRAFT_48962"/>
<dbReference type="Proteomes" id="UP000001064">
    <property type="component" value="Unassembled WGS sequence"/>
</dbReference>
<comment type="similarity">
    <text evidence="3 9">Belongs to the short-chain dehydrogenases/reductases (SDR) family.</text>
</comment>
<evidence type="ECO:0000256" key="4">
    <source>
        <dbReference type="ARBA" id="ARBA00022832"/>
    </source>
</evidence>
<evidence type="ECO:0000256" key="9">
    <source>
        <dbReference type="RuleBase" id="RU000363"/>
    </source>
</evidence>
<dbReference type="SMART" id="SM00822">
    <property type="entry name" value="PKS_KR"/>
    <property type="match status" value="1"/>
</dbReference>
<gene>
    <name evidence="11" type="ORF">DICPUDRAFT_48962</name>
</gene>
<dbReference type="GO" id="GO:0030587">
    <property type="term" value="P:sorocarp development"/>
    <property type="evidence" value="ECO:0007669"/>
    <property type="project" value="EnsemblProtists"/>
</dbReference>
<comment type="subcellular location">
    <subcellularLocation>
        <location evidence="1">Peroxisome</location>
    </subcellularLocation>
</comment>
<evidence type="ECO:0000256" key="5">
    <source>
        <dbReference type="ARBA" id="ARBA00023002"/>
    </source>
</evidence>
<dbReference type="GO" id="GO:0004300">
    <property type="term" value="F:enoyl-CoA hydratase activity"/>
    <property type="evidence" value="ECO:0000318"/>
    <property type="project" value="GO_Central"/>
</dbReference>
<dbReference type="Gene3D" id="3.40.50.720">
    <property type="entry name" value="NAD(P)-binding Rossmann-like Domain"/>
    <property type="match status" value="2"/>
</dbReference>
<keyword evidence="12" id="KW-1185">Reference proteome</keyword>
<protein>
    <recommendedName>
        <fullName evidence="10">Ketoreductase domain-containing protein</fullName>
    </recommendedName>
</protein>
<keyword evidence="6" id="KW-0520">NAD</keyword>
<feature type="domain" description="Ketoreductase" evidence="10">
    <location>
        <begin position="7"/>
        <end position="195"/>
    </location>
</feature>
<dbReference type="VEuPathDB" id="AmoebaDB:DICPUDRAFT_48962"/>
<reference evidence="12" key="1">
    <citation type="journal article" date="2011" name="Genome Biol.">
        <title>Comparative genomics of the social amoebae Dictyostelium discoideum and Dictyostelium purpureum.</title>
        <authorList>
            <consortium name="US DOE Joint Genome Institute (JGI-PGF)"/>
            <person name="Sucgang R."/>
            <person name="Kuo A."/>
            <person name="Tian X."/>
            <person name="Salerno W."/>
            <person name="Parikh A."/>
            <person name="Feasley C.L."/>
            <person name="Dalin E."/>
            <person name="Tu H."/>
            <person name="Huang E."/>
            <person name="Barry K."/>
            <person name="Lindquist E."/>
            <person name="Shapiro H."/>
            <person name="Bruce D."/>
            <person name="Schmutz J."/>
            <person name="Salamov A."/>
            <person name="Fey P."/>
            <person name="Gaudet P."/>
            <person name="Anjard C."/>
            <person name="Babu M.M."/>
            <person name="Basu S."/>
            <person name="Bushmanova Y."/>
            <person name="van der Wel H."/>
            <person name="Katoh-Kurasawa M."/>
            <person name="Dinh C."/>
            <person name="Coutinho P.M."/>
            <person name="Saito T."/>
            <person name="Elias M."/>
            <person name="Schaap P."/>
            <person name="Kay R.R."/>
            <person name="Henrissat B."/>
            <person name="Eichinger L."/>
            <person name="Rivero F."/>
            <person name="Putnam N.H."/>
            <person name="West C.M."/>
            <person name="Loomis W.F."/>
            <person name="Chisholm R.L."/>
            <person name="Shaulsky G."/>
            <person name="Strassmann J.E."/>
            <person name="Queller D.C."/>
            <person name="Kuspa A."/>
            <person name="Grigoriev I.V."/>
        </authorList>
    </citation>
    <scope>NUCLEOTIDE SEQUENCE [LARGE SCALE GENOMIC DNA]</scope>
    <source>
        <strain evidence="12">QSDP1</strain>
    </source>
</reference>
<evidence type="ECO:0000259" key="10">
    <source>
        <dbReference type="SMART" id="SM00822"/>
    </source>
</evidence>
<dbReference type="OrthoDB" id="3592703at2759"/>
<organism evidence="11 12">
    <name type="scientific">Dictyostelium purpureum</name>
    <name type="common">Slime mold</name>
    <dbReference type="NCBI Taxonomy" id="5786"/>
    <lineage>
        <taxon>Eukaryota</taxon>
        <taxon>Amoebozoa</taxon>
        <taxon>Evosea</taxon>
        <taxon>Eumycetozoa</taxon>
        <taxon>Dictyostelia</taxon>
        <taxon>Dictyosteliales</taxon>
        <taxon>Dictyosteliaceae</taxon>
        <taxon>Dictyostelium</taxon>
    </lineage>
</organism>
<keyword evidence="5" id="KW-0560">Oxidoreductase</keyword>
<dbReference type="GO" id="GO:0003857">
    <property type="term" value="F:(3S)-3-hydroxyacyl-CoA dehydrogenase (NAD+) activity"/>
    <property type="evidence" value="ECO:0000318"/>
    <property type="project" value="GO_Central"/>
</dbReference>
<keyword evidence="4" id="KW-0276">Fatty acid metabolism</keyword>
<dbReference type="RefSeq" id="XP_003290103.1">
    <property type="nucleotide sequence ID" value="XM_003290055.1"/>
</dbReference>
<accession>F0ZRR3</accession>
<dbReference type="Pfam" id="PF00106">
    <property type="entry name" value="adh_short"/>
    <property type="match status" value="1"/>
</dbReference>
<dbReference type="AlphaFoldDB" id="F0ZRR3"/>
<dbReference type="FunFam" id="3.30.1050.10:FF:000004">
    <property type="entry name" value="Hydroxysteroid 17-beta dehydrogenase 4"/>
    <property type="match status" value="1"/>
</dbReference>
<dbReference type="OMA" id="STNFFDM"/>
<name>F0ZRR3_DICPU</name>
<dbReference type="InterPro" id="IPR036527">
    <property type="entry name" value="SCP2_sterol-bd_dom_sf"/>
</dbReference>
<dbReference type="SUPFAM" id="SSF55718">
    <property type="entry name" value="SCP-like"/>
    <property type="match status" value="1"/>
</dbReference>
<dbReference type="PRINTS" id="PR00080">
    <property type="entry name" value="SDRFAMILY"/>
</dbReference>
<dbReference type="InterPro" id="IPR051687">
    <property type="entry name" value="Peroxisomal_Beta-Oxidation"/>
</dbReference>
<dbReference type="GeneID" id="10504459"/>
<evidence type="ECO:0000256" key="6">
    <source>
        <dbReference type="ARBA" id="ARBA00023027"/>
    </source>
</evidence>
<evidence type="ECO:0000256" key="3">
    <source>
        <dbReference type="ARBA" id="ARBA00006484"/>
    </source>
</evidence>
<evidence type="ECO:0000256" key="8">
    <source>
        <dbReference type="ARBA" id="ARBA00023140"/>
    </source>
</evidence>
<comment type="pathway">
    <text evidence="2">Lipid metabolism; fatty acid beta-oxidation.</text>
</comment>
<evidence type="ECO:0000313" key="12">
    <source>
        <dbReference type="Proteomes" id="UP000001064"/>
    </source>
</evidence>
<dbReference type="PANTHER" id="PTHR45024">
    <property type="entry name" value="DEHYDROGENASES, SHORT CHAIN"/>
    <property type="match status" value="1"/>
</dbReference>
<dbReference type="eggNOG" id="ENOG502QPX4">
    <property type="taxonomic scope" value="Eukaryota"/>
</dbReference>
<sequence length="442" mass="46873">MLMFKDRVVIVTGAGGGIGRVYALEFAKRGAKVVVNDLGGSHTGQGASSKAADKVVDEIKAAGGVAVPNYDSVEDGEKIVQTALDNFGRIDILINNAGILRDVSFGKMSDNDWDLIYRVHAKGAYKLSRAAWNHMREKSFGRIIMTSSAAGLYGNFGQSNYGSMKMALVGLSNTLAQEGKTKNITCNTIAPIAASRLTESVMPPEILDQLKPDYIVPLVLYLCHEDTTESGSVFEVGAGWVSKVRLERSAGFYDKNLSAEKLKDNWGKVESFDNPSYPTSASESVSGILAAVNNKASETGASPLVRPPKPAAPAAAAAAPSASVVVDGFESSKVFQTIQKTIQSNGADLVKKINGVYLFNVKNGSKVQSWVLDLKNGSGSISVGSESKGKPNVTIAVSDDDFTQIMTGKLNAQSAFMKGKLKIQGNMGLATKLGSIMQKSKL</sequence>